<evidence type="ECO:0000313" key="4">
    <source>
        <dbReference type="Proteomes" id="UP000468928"/>
    </source>
</evidence>
<sequence length="366" mass="39929">MRYTVPTIALMMAAILLTGCSFVEQAPDEAEGDSSSLVVATPGEALPGVVGQGPDQAERDSWSRVIETFIEAVPGVDYASHTFQYNPYGPNSYYTSKLVVRLEDGATPDEAAAVVRVMGSQQLPPHYRDHSTLIQIRRMADSYFGGWAFGRDVDAEVEANAAYTWTRLSSADTGAEIHWSTHGVKAIAGAEISVRAGSETEPQRATAAMRRIIQDFPELASNDWTVSPTHKDGILVHYSKLAPSPIHSDRSPRFPSNSELELWEWFLTDQPIPFFVVVSVFDPPESTGRALGVLVYPPVGAEFSAAQATQLADRHLRRLSQHGGVVDYTMNTRNGPGFAVLVGGCPESGREVAPEAEPFARQYERC</sequence>
<organism evidence="2 4">
    <name type="scientific">Nocardia cyriacigeorgica</name>
    <dbReference type="NCBI Taxonomy" id="135487"/>
    <lineage>
        <taxon>Bacteria</taxon>
        <taxon>Bacillati</taxon>
        <taxon>Actinomycetota</taxon>
        <taxon>Actinomycetes</taxon>
        <taxon>Mycobacteriales</taxon>
        <taxon>Nocardiaceae</taxon>
        <taxon>Nocardia</taxon>
    </lineage>
</organism>
<evidence type="ECO:0000313" key="3">
    <source>
        <dbReference type="EMBL" id="NEW54525.1"/>
    </source>
</evidence>
<proteinExistence type="predicted"/>
<reference evidence="4 5" key="1">
    <citation type="submission" date="2020-01" db="EMBL/GenBank/DDBJ databases">
        <title>Genetics and antimicrobial susceptibilities of Nocardia species isolated from the soil; a comparison with species isolated from humans.</title>
        <authorList>
            <person name="Carrasco G."/>
            <person name="Monzon S."/>
            <person name="Sansegundo M."/>
            <person name="Garcia E."/>
            <person name="Garrido N."/>
            <person name="Medina M.J."/>
            <person name="Villalon P."/>
            <person name="Ramirez-Arocha A.C."/>
            <person name="Jimenez P."/>
            <person name="Cuesta I."/>
            <person name="Valdezate S."/>
        </authorList>
    </citation>
    <scope>NUCLEOTIDE SEQUENCE [LARGE SCALE GENOMIC DNA]</scope>
    <source>
        <strain evidence="2 4">CNM20110639</strain>
        <strain evidence="3 5">CNM20110649</strain>
    </source>
</reference>
<feature type="chain" id="PRO_5038711553" description="Lipoprotein" evidence="1">
    <location>
        <begin position="27"/>
        <end position="366"/>
    </location>
</feature>
<evidence type="ECO:0000313" key="2">
    <source>
        <dbReference type="EMBL" id="NEW43213.1"/>
    </source>
</evidence>
<feature type="signal peptide" evidence="1">
    <location>
        <begin position="1"/>
        <end position="26"/>
    </location>
</feature>
<keyword evidence="5" id="KW-1185">Reference proteome</keyword>
<dbReference type="Proteomes" id="UP000470876">
    <property type="component" value="Unassembled WGS sequence"/>
</dbReference>
<name>A0A6P1D2K8_9NOCA</name>
<protein>
    <recommendedName>
        <fullName evidence="6">Lipoprotein</fullName>
    </recommendedName>
</protein>
<dbReference type="PROSITE" id="PS51257">
    <property type="entry name" value="PROKAR_LIPOPROTEIN"/>
    <property type="match status" value="1"/>
</dbReference>
<comment type="caution">
    <text evidence="2">The sequence shown here is derived from an EMBL/GenBank/DDBJ whole genome shotgun (WGS) entry which is preliminary data.</text>
</comment>
<dbReference type="AlphaFoldDB" id="A0A6P1D2K8"/>
<gene>
    <name evidence="2" type="ORF">GV789_01870</name>
    <name evidence="3" type="ORF">GV794_02435</name>
</gene>
<dbReference type="EMBL" id="JAAGUZ010000003">
    <property type="protein sequence ID" value="NEW43213.1"/>
    <property type="molecule type" value="Genomic_DNA"/>
</dbReference>
<keyword evidence="1" id="KW-0732">Signal</keyword>
<evidence type="ECO:0000256" key="1">
    <source>
        <dbReference type="SAM" id="SignalP"/>
    </source>
</evidence>
<dbReference type="RefSeq" id="WP_163822912.1">
    <property type="nucleotide sequence ID" value="NZ_JAAGUX010000003.1"/>
</dbReference>
<accession>A0A6P1D2K8</accession>
<dbReference type="Proteomes" id="UP000468928">
    <property type="component" value="Unassembled WGS sequence"/>
</dbReference>
<dbReference type="EMBL" id="JAAGUX010000003">
    <property type="protein sequence ID" value="NEW54525.1"/>
    <property type="molecule type" value="Genomic_DNA"/>
</dbReference>
<evidence type="ECO:0000313" key="5">
    <source>
        <dbReference type="Proteomes" id="UP000470876"/>
    </source>
</evidence>
<evidence type="ECO:0008006" key="6">
    <source>
        <dbReference type="Google" id="ProtNLM"/>
    </source>
</evidence>